<dbReference type="PANTHER" id="PTHR47961">
    <property type="entry name" value="DNA POLYMERASE THETA, PUTATIVE (AFU_ORTHOLOGUE AFUA_1G05260)-RELATED"/>
    <property type="match status" value="1"/>
</dbReference>
<dbReference type="InterPro" id="IPR000845">
    <property type="entry name" value="Nucleoside_phosphorylase_d"/>
</dbReference>
<dbReference type="SUPFAM" id="SSF46785">
    <property type="entry name" value="Winged helix' DNA-binding domain"/>
    <property type="match status" value="1"/>
</dbReference>
<evidence type="ECO:0000259" key="5">
    <source>
        <dbReference type="PROSITE" id="PS51192"/>
    </source>
</evidence>
<evidence type="ECO:0000256" key="4">
    <source>
        <dbReference type="ARBA" id="ARBA00022840"/>
    </source>
</evidence>
<evidence type="ECO:0000313" key="7">
    <source>
        <dbReference type="EMBL" id="SFM30911.1"/>
    </source>
</evidence>
<dbReference type="Proteomes" id="UP000198535">
    <property type="component" value="Unassembled WGS sequence"/>
</dbReference>
<evidence type="ECO:0000256" key="2">
    <source>
        <dbReference type="ARBA" id="ARBA00022801"/>
    </source>
</evidence>
<feature type="domain" description="Helicase ATP-binding" evidence="5">
    <location>
        <begin position="37"/>
        <end position="206"/>
    </location>
</feature>
<dbReference type="InterPro" id="IPR001650">
    <property type="entry name" value="Helicase_C-like"/>
</dbReference>
<dbReference type="PROSITE" id="PS51192">
    <property type="entry name" value="HELICASE_ATP_BIND_1"/>
    <property type="match status" value="1"/>
</dbReference>
<dbReference type="AlphaFoldDB" id="A0A1I4PSS7"/>
<evidence type="ECO:0000256" key="3">
    <source>
        <dbReference type="ARBA" id="ARBA00022806"/>
    </source>
</evidence>
<dbReference type="InterPro" id="IPR027417">
    <property type="entry name" value="P-loop_NTPase"/>
</dbReference>
<accession>A0A1I4PSS7</accession>
<dbReference type="GO" id="GO:0003676">
    <property type="term" value="F:nucleic acid binding"/>
    <property type="evidence" value="ECO:0007669"/>
    <property type="project" value="InterPro"/>
</dbReference>
<dbReference type="CDD" id="cd09008">
    <property type="entry name" value="MTAN"/>
    <property type="match status" value="1"/>
</dbReference>
<dbReference type="InterPro" id="IPR035994">
    <property type="entry name" value="Nucleoside_phosphorylase_sf"/>
</dbReference>
<evidence type="ECO:0000313" key="8">
    <source>
        <dbReference type="Proteomes" id="UP000198535"/>
    </source>
</evidence>
<dbReference type="STRING" id="487685.SAMN04488696_0876"/>
<keyword evidence="8" id="KW-1185">Reference proteome</keyword>
<feature type="domain" description="Helicase C-terminal" evidence="6">
    <location>
        <begin position="258"/>
        <end position="459"/>
    </location>
</feature>
<dbReference type="Pfam" id="PF00271">
    <property type="entry name" value="Helicase_C"/>
    <property type="match status" value="1"/>
</dbReference>
<dbReference type="PROSITE" id="PS51194">
    <property type="entry name" value="HELICASE_CTER"/>
    <property type="match status" value="1"/>
</dbReference>
<dbReference type="InterPro" id="IPR014001">
    <property type="entry name" value="Helicase_ATP-bd"/>
</dbReference>
<keyword evidence="3 7" id="KW-0347">Helicase</keyword>
<dbReference type="CDD" id="cd18795">
    <property type="entry name" value="SF2_C_Ski2"/>
    <property type="match status" value="1"/>
</dbReference>
<dbReference type="OrthoDB" id="371946at2157"/>
<dbReference type="GO" id="GO:0005524">
    <property type="term" value="F:ATP binding"/>
    <property type="evidence" value="ECO:0007669"/>
    <property type="project" value="UniProtKB-KW"/>
</dbReference>
<keyword evidence="1" id="KW-0547">Nucleotide-binding</keyword>
<keyword evidence="2" id="KW-0378">Hydrolase</keyword>
<dbReference type="InterPro" id="IPR050474">
    <property type="entry name" value="Hel308_SKI2-like"/>
</dbReference>
<dbReference type="Gene3D" id="1.10.3380.30">
    <property type="match status" value="1"/>
</dbReference>
<dbReference type="GO" id="GO:0004386">
    <property type="term" value="F:helicase activity"/>
    <property type="evidence" value="ECO:0007669"/>
    <property type="project" value="UniProtKB-KW"/>
</dbReference>
<dbReference type="SUPFAM" id="SSF53167">
    <property type="entry name" value="Purine and uridine phosphorylases"/>
    <property type="match status" value="1"/>
</dbReference>
<gene>
    <name evidence="7" type="ORF">SAMN04488696_0876</name>
</gene>
<dbReference type="SMART" id="SM00490">
    <property type="entry name" value="HELICc"/>
    <property type="match status" value="1"/>
</dbReference>
<dbReference type="InterPro" id="IPR011545">
    <property type="entry name" value="DEAD/DEAH_box_helicase_dom"/>
</dbReference>
<dbReference type="PANTHER" id="PTHR47961:SF10">
    <property type="entry name" value="ATP-DEPENDENT DNA HELICASE HEL308"/>
    <property type="match status" value="1"/>
</dbReference>
<dbReference type="GO" id="GO:0009116">
    <property type="term" value="P:nucleoside metabolic process"/>
    <property type="evidence" value="ECO:0007669"/>
    <property type="project" value="InterPro"/>
</dbReference>
<dbReference type="Gene3D" id="3.40.50.1580">
    <property type="entry name" value="Nucleoside phosphorylase domain"/>
    <property type="match status" value="1"/>
</dbReference>
<dbReference type="SUPFAM" id="SSF52540">
    <property type="entry name" value="P-loop containing nucleoside triphosphate hydrolases"/>
    <property type="match status" value="1"/>
</dbReference>
<evidence type="ECO:0000256" key="1">
    <source>
        <dbReference type="ARBA" id="ARBA00022741"/>
    </source>
</evidence>
<dbReference type="Gene3D" id="3.40.50.300">
    <property type="entry name" value="P-loop containing nucleotide triphosphate hydrolases"/>
    <property type="match status" value="2"/>
</dbReference>
<dbReference type="GO" id="GO:0140097">
    <property type="term" value="F:catalytic activity, acting on DNA"/>
    <property type="evidence" value="ECO:0007669"/>
    <property type="project" value="UniProtKB-ARBA"/>
</dbReference>
<dbReference type="EMBL" id="FOUJ01000001">
    <property type="protein sequence ID" value="SFM30911.1"/>
    <property type="molecule type" value="Genomic_DNA"/>
</dbReference>
<dbReference type="InterPro" id="IPR036390">
    <property type="entry name" value="WH_DNA-bd_sf"/>
</dbReference>
<evidence type="ECO:0000259" key="6">
    <source>
        <dbReference type="PROSITE" id="PS51194"/>
    </source>
</evidence>
<dbReference type="Pfam" id="PF00270">
    <property type="entry name" value="DEAD"/>
    <property type="match status" value="1"/>
</dbReference>
<dbReference type="SMART" id="SM00487">
    <property type="entry name" value="DEXDc"/>
    <property type="match status" value="1"/>
</dbReference>
<dbReference type="Pfam" id="PF01048">
    <property type="entry name" value="PNP_UDP_1"/>
    <property type="match status" value="1"/>
</dbReference>
<dbReference type="SUPFAM" id="SSF158702">
    <property type="entry name" value="Sec63 N-terminal domain-like"/>
    <property type="match status" value="1"/>
</dbReference>
<keyword evidence="4" id="KW-0067">ATP-binding</keyword>
<reference evidence="8" key="1">
    <citation type="submission" date="2016-10" db="EMBL/GenBank/DDBJ databases">
        <authorList>
            <person name="Varghese N."/>
            <person name="Submissions S."/>
        </authorList>
    </citation>
    <scope>NUCLEOTIDE SEQUENCE [LARGE SCALE GENOMIC DNA]</scope>
    <source>
        <strain evidence="8">Mob M</strain>
    </source>
</reference>
<sequence length="1076" mass="122003">MTQNIDELISFFDEATIDVLKSCGYSEIWDEQLECIQKCVFEEKNTFISLPTGTGKTFPALLAIINKVIKQNGKAIYVVPLKALARQKYEHFKKLFSNLGITVGISTGDYAKHEYTNLGDKQVIVVTNEKLDSLMRHNEPFLNEVSLFVIDEIQMVEDVSRGLTLEIAVSEIIRKYSSAQIIGLSAVIGNPEDFGHWMAEEVIYTEERRIPLKKGILNNGGLLRFNDKTSFQIKLRKNLFRRRLAPRTDQEKAERYSNSIDLIKSIVSKGEQCIVFTTGRKHAENLAFALASDIDSGGYKFDNEDSFPFAEELNESIEERTNFSDKLLYCIRNGISFHHAGIELILREKIENAFLDGTLCVLVATTTLEQGINLPAKTVIISDNTMWSSDDMAYMPLSVNSVLNMMGRAGRPGFHEVGNAVLVEDKVTDGLLHSRYAVKKPEKVLSQFKNVSKRRMNLNGLISSNDFIVEDKVHEYFKTTLWYTLFIEEFGESDFKKMIDEDLNYLEDNGFVEKIENIFISTKFGKIVSDSCIDCETAIMFKQISTKIIDNKQRKGLHLLNPWSVFHALLMSSHVMLKAYDKNGAGIRITVENLKCLLVDKPSNPTEQVEFYQASVIANILEKWIDEKPLQYLLDWEKGIGDKGIDEADIYNYGEIIEWLGDALVKIMILEGVPSDITDQVLFYCDRAVFGVKTELLDYFRIKGIKRLSARKLFEHGYDYAALKGLEYSILSQIIGPYYSKIVINHFKQDDTEKQSIFEEDEIYTEVKQAVEDNEEIKHLLNDHKPTIGIVTALTEEYVSMKHQIKNPQQITYSSRGLANYDIGEISATNGGTHSLILALAGMGNNNSTYRTTLMIERFPSIKYIIMVGIAGAVPYAEKVDDHVRLGDIVVSSEMGVIQYDLIKEDDERVEHRHHPRPPSSDLLKVARLLEMNESFGKYPWINYIEQQLKQRGLTRPSDDKDVLFCSTGTVTSHPIDKKRIEGQPRVFIGPIGSGNRVVKSSELRDELRETFKLKAIEMEGSGVADAAWQGNVGYLIVRGTCDYCDSHKSDDWHEYATIVAAAYAKALIEEIPINP</sequence>
<name>A0A1I4PSS7_9EURY</name>
<proteinExistence type="predicted"/>
<organism evidence="7 8">
    <name type="scientific">Methanolobus profundi</name>
    <dbReference type="NCBI Taxonomy" id="487685"/>
    <lineage>
        <taxon>Archaea</taxon>
        <taxon>Methanobacteriati</taxon>
        <taxon>Methanobacteriota</taxon>
        <taxon>Stenosarchaea group</taxon>
        <taxon>Methanomicrobia</taxon>
        <taxon>Methanosarcinales</taxon>
        <taxon>Methanosarcinaceae</taxon>
        <taxon>Methanolobus</taxon>
    </lineage>
</organism>
<dbReference type="RefSeq" id="WP_091933610.1">
    <property type="nucleotide sequence ID" value="NZ_FOUJ01000001.1"/>
</dbReference>
<dbReference type="GO" id="GO:0016787">
    <property type="term" value="F:hydrolase activity"/>
    <property type="evidence" value="ECO:0007669"/>
    <property type="project" value="UniProtKB-KW"/>
</dbReference>
<protein>
    <submittedName>
        <fullName evidence="7">Replicative superfamily II helicase</fullName>
    </submittedName>
</protein>